<protein>
    <recommendedName>
        <fullName evidence="3 10">Alpha-mannosidase</fullName>
        <ecNumber evidence="10">3.2.1.-</ecNumber>
    </recommendedName>
</protein>
<evidence type="ECO:0000313" key="13">
    <source>
        <dbReference type="RefSeq" id="XP_017786047.1"/>
    </source>
</evidence>
<proteinExistence type="inferred from homology"/>
<dbReference type="RefSeq" id="XP_017786047.1">
    <property type="nucleotide sequence ID" value="XM_017930558.1"/>
</dbReference>
<dbReference type="InterPro" id="IPR000602">
    <property type="entry name" value="Glyco_hydro_38_N"/>
</dbReference>
<dbReference type="EC" id="3.2.1.-" evidence="10"/>
<dbReference type="Pfam" id="PF09261">
    <property type="entry name" value="Alpha-mann_mid"/>
    <property type="match status" value="1"/>
</dbReference>
<feature type="domain" description="Glycoside hydrolase family 38 central" evidence="11">
    <location>
        <begin position="368"/>
        <end position="443"/>
    </location>
</feature>
<evidence type="ECO:0000256" key="6">
    <source>
        <dbReference type="ARBA" id="ARBA00022833"/>
    </source>
</evidence>
<dbReference type="SUPFAM" id="SSF88713">
    <property type="entry name" value="Glycoside hydrolase/deacetylase"/>
    <property type="match status" value="1"/>
</dbReference>
<dbReference type="InterPro" id="IPR013780">
    <property type="entry name" value="Glyco_hydro_b"/>
</dbReference>
<dbReference type="Pfam" id="PF01074">
    <property type="entry name" value="Glyco_hydro_38N"/>
    <property type="match status" value="1"/>
</dbReference>
<keyword evidence="12" id="KW-1185">Reference proteome</keyword>
<evidence type="ECO:0000256" key="1">
    <source>
        <dbReference type="ARBA" id="ARBA00000365"/>
    </source>
</evidence>
<keyword evidence="6 10" id="KW-0862">Zinc</keyword>
<comment type="catalytic activity">
    <reaction evidence="1">
        <text>Hydrolysis of terminal, non-reducing alpha-D-mannose residues in alpha-D-mannosides.</text>
        <dbReference type="EC" id="3.2.1.24"/>
    </reaction>
</comment>
<dbReference type="Pfam" id="PF17677">
    <property type="entry name" value="Glyco_hydro38C2"/>
    <property type="match status" value="1"/>
</dbReference>
<dbReference type="CDD" id="cd10810">
    <property type="entry name" value="GH38N_AMII_LAM_like"/>
    <property type="match status" value="1"/>
</dbReference>
<keyword evidence="10" id="KW-0732">Signal</keyword>
<keyword evidence="4 10" id="KW-0479">Metal-binding</keyword>
<dbReference type="Gene3D" id="2.70.98.30">
    <property type="entry name" value="Golgi alpha-mannosidase II, domain 4"/>
    <property type="match status" value="1"/>
</dbReference>
<dbReference type="SUPFAM" id="SSF88688">
    <property type="entry name" value="Families 57/38 glycoside transferase middle domain"/>
    <property type="match status" value="1"/>
</dbReference>
<evidence type="ECO:0000259" key="11">
    <source>
        <dbReference type="SMART" id="SM00872"/>
    </source>
</evidence>
<evidence type="ECO:0000256" key="10">
    <source>
        <dbReference type="RuleBase" id="RU361199"/>
    </source>
</evidence>
<comment type="similarity">
    <text evidence="2 10">Belongs to the glycosyl hydrolase 38 family.</text>
</comment>
<dbReference type="InterPro" id="IPR011330">
    <property type="entry name" value="Glyco_hydro/deAcase_b/a-brl"/>
</dbReference>
<dbReference type="Pfam" id="PF07748">
    <property type="entry name" value="Glyco_hydro_38C"/>
    <property type="match status" value="1"/>
</dbReference>
<evidence type="ECO:0000256" key="5">
    <source>
        <dbReference type="ARBA" id="ARBA00022801"/>
    </source>
</evidence>
<evidence type="ECO:0000256" key="4">
    <source>
        <dbReference type="ARBA" id="ARBA00022723"/>
    </source>
</evidence>
<dbReference type="SUPFAM" id="SSF74650">
    <property type="entry name" value="Galactose mutarotase-like"/>
    <property type="match status" value="1"/>
</dbReference>
<gene>
    <name evidence="13" type="primary">LOC108569132</name>
</gene>
<evidence type="ECO:0000313" key="12">
    <source>
        <dbReference type="Proteomes" id="UP000695000"/>
    </source>
</evidence>
<feature type="chain" id="PRO_5044996382" description="Alpha-mannosidase" evidence="10">
    <location>
        <begin position="19"/>
        <end position="1011"/>
    </location>
</feature>
<dbReference type="PANTHER" id="PTHR11607:SF3">
    <property type="entry name" value="LYSOSOMAL ALPHA-MANNOSIDASE"/>
    <property type="match status" value="1"/>
</dbReference>
<keyword evidence="8" id="KW-0325">Glycoprotein</keyword>
<dbReference type="InterPro" id="IPR011013">
    <property type="entry name" value="Gal_mutarotase_sf_dom"/>
</dbReference>
<dbReference type="SMART" id="SM00872">
    <property type="entry name" value="Alpha-mann_mid"/>
    <property type="match status" value="1"/>
</dbReference>
<evidence type="ECO:0000256" key="7">
    <source>
        <dbReference type="ARBA" id="ARBA00023157"/>
    </source>
</evidence>
<dbReference type="GeneID" id="108569132"/>
<dbReference type="PANTHER" id="PTHR11607">
    <property type="entry name" value="ALPHA-MANNOSIDASE"/>
    <property type="match status" value="1"/>
</dbReference>
<evidence type="ECO:0000256" key="3">
    <source>
        <dbReference type="ARBA" id="ARBA00012752"/>
    </source>
</evidence>
<dbReference type="InterPro" id="IPR015341">
    <property type="entry name" value="Glyco_hydro_38_cen"/>
</dbReference>
<dbReference type="InterPro" id="IPR037094">
    <property type="entry name" value="Glyco_hydro_38_cen_sf"/>
</dbReference>
<dbReference type="Gene3D" id="3.20.110.10">
    <property type="entry name" value="Glycoside hydrolase 38, N terminal domain"/>
    <property type="match status" value="1"/>
</dbReference>
<dbReference type="InterPro" id="IPR041147">
    <property type="entry name" value="GH38_C"/>
</dbReference>
<dbReference type="InterPro" id="IPR050843">
    <property type="entry name" value="Glycosyl_Hydrlase_38"/>
</dbReference>
<evidence type="ECO:0000256" key="9">
    <source>
        <dbReference type="ARBA" id="ARBA00023295"/>
    </source>
</evidence>
<dbReference type="InterPro" id="IPR011682">
    <property type="entry name" value="Glyco_hydro_38_C"/>
</dbReference>
<dbReference type="InterPro" id="IPR027291">
    <property type="entry name" value="Glyco_hydro_38_N_sf"/>
</dbReference>
<keyword evidence="9 10" id="KW-0326">Glycosidase</keyword>
<name>A0ABM1NGU7_NICVS</name>
<feature type="signal peptide" evidence="10">
    <location>
        <begin position="1"/>
        <end position="18"/>
    </location>
</feature>
<keyword evidence="5 10" id="KW-0378">Hydrolase</keyword>
<dbReference type="Gene3D" id="2.60.40.1360">
    <property type="match status" value="1"/>
</dbReference>
<reference evidence="13" key="1">
    <citation type="submission" date="2025-08" db="UniProtKB">
        <authorList>
            <consortium name="RefSeq"/>
        </authorList>
    </citation>
    <scope>IDENTIFICATION</scope>
    <source>
        <tissue evidence="13">Whole Larva</tissue>
    </source>
</reference>
<keyword evidence="7" id="KW-1015">Disulfide bond</keyword>
<evidence type="ECO:0000256" key="8">
    <source>
        <dbReference type="ARBA" id="ARBA00023180"/>
    </source>
</evidence>
<dbReference type="Gene3D" id="2.60.40.1180">
    <property type="entry name" value="Golgi alpha-mannosidase II"/>
    <property type="match status" value="1"/>
</dbReference>
<comment type="cofactor">
    <cofactor evidence="10">
        <name>Zn(2+)</name>
        <dbReference type="ChEBI" id="CHEBI:29105"/>
    </cofactor>
    <text evidence="10">Binds 1 zinc ion per subunit.</text>
</comment>
<sequence length="1011" mass="115057">MLKIGVVVAAAFLGLAHGRILPKVNCGYESCPKVGGEDVLNVHVVPHSHDDVGWLKTVDQYYFGTKTNIQRAGVQYIIDSVIKALTENPERRFIQVETAFFHRWWMDQSSSKVEEVKRLVRSGRLEFIGGAWSMNDEGAAHYHSIIDQFSLGLTFLNQTFGACGRPKIGWQIDPFGHSREMANIFSELGYDGLFFSRLDWRDKSRRLTTRTPEMIWQASPTRGNVSNLFTSVLYNHYSAPSGYCFDVTCSDDPIIDDPRSKEYNYKQKVEGYARFIKSQASNYPTNNILITMGDDFNYQDANSYFINLDKLIKGFNLFPQSFNGRPIKVFYSTPSCYVKAVNEASLKKKQAFAVKTDDFFPYATDYNAYWSGYFTSRPTSKRLERQGNNLLQVIRQISAQNITYHVNVQGLDLLEEAVGIMQHHDAITGTEKQHVADDYARIVDEAMHNTTSEINLLLSNLLKKGNGYVNLQLQSCILANISVCAQSLENNFLVAVWNPLGRKVDYRVRLPVDGKNFDVRGPLNESIKYQIVPSISNFSNLGEYHHAKYDLVFVAEQVPAIGMKMYFVNKKQVKEYGYILNEAYGYERLNLGNNKTGIRINNATGLLESVTINGTQMKIQQELMYYIGAKGDNSAFNRRASGAYIFRPAVNKSVPIKFPKVTFKVFKGDLVDEVHQNFSSWVKQIIRVYKNTSHIEFDWLVGPIPVNDGEPKEVISRFTTPINSGKEFYTDSNGREMVKRTRDHRETYNYSNEEPVAGNYYPVTSKISIQDKSFTVSVLNDRAQGGTSLKSGEMELMVHRRLLKDDGFGVGEALNETEFGIGLVARGTHYLTITGKGFSTSEVTKDLGTEKILTPWVFVSDILKKQTVQSLSKQIDFTYSGITKQLPKNVQLLTLQPHKYRNNWLVVRLEHLYAKDEHPNLSKNVTINLRDYIPKYKLVSLLETALGADKPLDESKYLNWILGENLQKANYTHNFDLGKKLGYIRVDTPQQMHNFNITLAPMQIRTFIVQV</sequence>
<accession>A0ABM1NGU7</accession>
<dbReference type="InterPro" id="IPR028995">
    <property type="entry name" value="Glyco_hydro_57/38_cen_sf"/>
</dbReference>
<dbReference type="Proteomes" id="UP000695000">
    <property type="component" value="Unplaced"/>
</dbReference>
<organism evidence="12 13">
    <name type="scientific">Nicrophorus vespilloides</name>
    <name type="common">Boreal carrion beetle</name>
    <dbReference type="NCBI Taxonomy" id="110193"/>
    <lineage>
        <taxon>Eukaryota</taxon>
        <taxon>Metazoa</taxon>
        <taxon>Ecdysozoa</taxon>
        <taxon>Arthropoda</taxon>
        <taxon>Hexapoda</taxon>
        <taxon>Insecta</taxon>
        <taxon>Pterygota</taxon>
        <taxon>Neoptera</taxon>
        <taxon>Endopterygota</taxon>
        <taxon>Coleoptera</taxon>
        <taxon>Polyphaga</taxon>
        <taxon>Staphyliniformia</taxon>
        <taxon>Silphidae</taxon>
        <taxon>Nicrophorinae</taxon>
        <taxon>Nicrophorus</taxon>
    </lineage>
</organism>
<dbReference type="Gene3D" id="1.20.1270.50">
    <property type="entry name" value="Glycoside hydrolase family 38, central domain"/>
    <property type="match status" value="2"/>
</dbReference>
<evidence type="ECO:0000256" key="2">
    <source>
        <dbReference type="ARBA" id="ARBA00009792"/>
    </source>
</evidence>